<reference evidence="2 3" key="1">
    <citation type="submission" date="2017-07" db="EMBL/GenBank/DDBJ databases">
        <title>Whole genome sequence of Azospirillum brasilense 2A1, a potential biofertilizer strain.</title>
        <authorList>
            <person name="Fontana C.A."/>
            <person name="Toffoli L.M."/>
            <person name="Salazar S.M."/>
            <person name="Puglisi E."/>
            <person name="Pedraza R."/>
            <person name="Bassi D."/>
            <person name="Cocconcelli P.S."/>
        </authorList>
    </citation>
    <scope>NUCLEOTIDE SEQUENCE [LARGE SCALE GENOMIC DNA]</scope>
    <source>
        <strain evidence="2 3">2A1</strain>
        <plasmid evidence="2">unnamed</plasmid>
    </source>
</reference>
<comment type="caution">
    <text evidence="2">The sequence shown here is derived from an EMBL/GenBank/DDBJ whole genome shotgun (WGS) entry which is preliminary data.</text>
</comment>
<evidence type="ECO:0000313" key="3">
    <source>
        <dbReference type="Proteomes" id="UP000215367"/>
    </source>
</evidence>
<protein>
    <submittedName>
        <fullName evidence="2">Uncharacterized protein</fullName>
    </submittedName>
</protein>
<gene>
    <name evidence="2" type="ORF">CHT98_29245</name>
</gene>
<dbReference type="AlphaFoldDB" id="A0A235H4U8"/>
<sequence>MAQDRSDQPVNPRGPRIPGDPSNTGGPAPNADPRRSDDAPTGISERLQAEKEGRHPKTTTPDGKPYADAMDPDRHEKGSATIGTPGGSVS</sequence>
<geneLocation type="plasmid" evidence="2">
    <name>unnamed</name>
</geneLocation>
<feature type="region of interest" description="Disordered" evidence="1">
    <location>
        <begin position="1"/>
        <end position="90"/>
    </location>
</feature>
<dbReference type="Proteomes" id="UP000215367">
    <property type="component" value="Unassembled WGS sequence"/>
</dbReference>
<proteinExistence type="predicted"/>
<dbReference type="EMBL" id="NOWT01000044">
    <property type="protein sequence ID" value="OYD80836.1"/>
    <property type="molecule type" value="Genomic_DNA"/>
</dbReference>
<evidence type="ECO:0000256" key="1">
    <source>
        <dbReference type="SAM" id="MobiDB-lite"/>
    </source>
</evidence>
<organism evidence="2 3">
    <name type="scientific">Azospirillum brasilense</name>
    <dbReference type="NCBI Taxonomy" id="192"/>
    <lineage>
        <taxon>Bacteria</taxon>
        <taxon>Pseudomonadati</taxon>
        <taxon>Pseudomonadota</taxon>
        <taxon>Alphaproteobacteria</taxon>
        <taxon>Rhodospirillales</taxon>
        <taxon>Azospirillaceae</taxon>
        <taxon>Azospirillum</taxon>
    </lineage>
</organism>
<dbReference type="RefSeq" id="WP_094306896.1">
    <property type="nucleotide sequence ID" value="NZ_NOWT01000044.1"/>
</dbReference>
<evidence type="ECO:0000313" key="2">
    <source>
        <dbReference type="EMBL" id="OYD80836.1"/>
    </source>
</evidence>
<keyword evidence="2" id="KW-0614">Plasmid</keyword>
<accession>A0A235H4U8</accession>
<name>A0A235H4U8_AZOBR</name>